<keyword evidence="3" id="KW-1185">Reference proteome</keyword>
<proteinExistence type="predicted"/>
<dbReference type="OrthoDB" id="9813770at2"/>
<dbReference type="AlphaFoldDB" id="A0A1V4AET6"/>
<dbReference type="Pfam" id="PF13743">
    <property type="entry name" value="Thioredoxin_5"/>
    <property type="match status" value="1"/>
</dbReference>
<dbReference type="EMBL" id="MVFC01000001">
    <property type="protein sequence ID" value="OON82559.1"/>
    <property type="molecule type" value="Genomic_DNA"/>
</dbReference>
<evidence type="ECO:0000256" key="1">
    <source>
        <dbReference type="SAM" id="MobiDB-lite"/>
    </source>
</evidence>
<evidence type="ECO:0000313" key="2">
    <source>
        <dbReference type="EMBL" id="OON82559.1"/>
    </source>
</evidence>
<evidence type="ECO:0008006" key="4">
    <source>
        <dbReference type="Google" id="ProtNLM"/>
    </source>
</evidence>
<name>A0A1V4AET6_9ACTN</name>
<organism evidence="2 3">
    <name type="scientific">Streptomyces tsukubensis</name>
    <dbReference type="NCBI Taxonomy" id="83656"/>
    <lineage>
        <taxon>Bacteria</taxon>
        <taxon>Bacillati</taxon>
        <taxon>Actinomycetota</taxon>
        <taxon>Actinomycetes</taxon>
        <taxon>Kitasatosporales</taxon>
        <taxon>Streptomycetaceae</taxon>
        <taxon>Streptomyces</taxon>
    </lineage>
</organism>
<dbReference type="Proteomes" id="UP000190539">
    <property type="component" value="Unassembled WGS sequence"/>
</dbReference>
<feature type="region of interest" description="Disordered" evidence="1">
    <location>
        <begin position="288"/>
        <end position="308"/>
    </location>
</feature>
<accession>A0A1V4AET6</accession>
<sequence>MSGALRGGAAPLVRVTEFTDPACPWAWGSEPSFRLLRHTLSEQAEWRTVFGILFDEDDDPPPDPDAEARWYDGFIRDVTVHTGAPYAHRLRRLTRTSWPASQAAKAAQSQGPETAERVLRRLRETTFVVGDPADSPEGVGHALRGTDGLDLPRLSRDLVARATRAAVGADRALARDPVPEVCGPQGPGPHSGQAKELTEGRRYALPTLLFDGAGGRVCVPGWRPFATYLEAAARAAGGPVPAPSPLSPEAAMERWPSLTGPELTLFTGASTPPDGAVRVDTAGGPLWLRPDEARTHPATRQPWRPYEL</sequence>
<comment type="caution">
    <text evidence="2">The sequence shown here is derived from an EMBL/GenBank/DDBJ whole genome shotgun (WGS) entry which is preliminary data.</text>
</comment>
<dbReference type="STRING" id="83656.B1H18_00265"/>
<dbReference type="Gene3D" id="3.40.30.10">
    <property type="entry name" value="Glutaredoxin"/>
    <property type="match status" value="1"/>
</dbReference>
<gene>
    <name evidence="2" type="ORF">B1H18_00265</name>
</gene>
<dbReference type="RefSeq" id="WP_077963605.1">
    <property type="nucleotide sequence ID" value="NZ_CP045178.1"/>
</dbReference>
<dbReference type="InterPro" id="IPR036249">
    <property type="entry name" value="Thioredoxin-like_sf"/>
</dbReference>
<dbReference type="SUPFAM" id="SSF52833">
    <property type="entry name" value="Thioredoxin-like"/>
    <property type="match status" value="1"/>
</dbReference>
<protein>
    <recommendedName>
        <fullName evidence="4">DSBA-like thioredoxin domain-containing protein</fullName>
    </recommendedName>
</protein>
<reference evidence="2 3" key="1">
    <citation type="submission" date="2017-02" db="EMBL/GenBank/DDBJ databases">
        <title>Draft Genome Sequence of Streptomyces tsukubaensis F601, a Producer of the immunosuppressant tacrolimus FK506.</title>
        <authorList>
            <person name="Zong G."/>
            <person name="Zhong C."/>
            <person name="Fu J."/>
            <person name="Qin R."/>
            <person name="Cao G."/>
        </authorList>
    </citation>
    <scope>NUCLEOTIDE SEQUENCE [LARGE SCALE GENOMIC DNA]</scope>
    <source>
        <strain evidence="2 3">F601</strain>
    </source>
</reference>
<evidence type="ECO:0000313" key="3">
    <source>
        <dbReference type="Proteomes" id="UP000190539"/>
    </source>
</evidence>